<dbReference type="NCBIfam" id="TIGR03964">
    <property type="entry name" value="mycofact_creat"/>
    <property type="match status" value="1"/>
</dbReference>
<evidence type="ECO:0000256" key="3">
    <source>
        <dbReference type="ARBA" id="ARBA00022801"/>
    </source>
</evidence>
<evidence type="ECO:0000256" key="4">
    <source>
        <dbReference type="ARBA" id="ARBA00022833"/>
    </source>
</evidence>
<dbReference type="Proteomes" id="UP000476310">
    <property type="component" value="Unassembled WGS sequence"/>
</dbReference>
<evidence type="ECO:0000256" key="5">
    <source>
        <dbReference type="ARBA" id="ARBA00024029"/>
    </source>
</evidence>
<dbReference type="InterPro" id="IPR023871">
    <property type="entry name" value="MftE"/>
</dbReference>
<keyword evidence="8" id="KW-1185">Reference proteome</keyword>
<protein>
    <submittedName>
        <fullName evidence="7">Mycofactocin biosynthesis peptidyl-dipeptidase MftE</fullName>
    </submittedName>
</protein>
<dbReference type="SUPFAM" id="SSF102215">
    <property type="entry name" value="Creatininase"/>
    <property type="match status" value="1"/>
</dbReference>
<dbReference type="Pfam" id="PF02633">
    <property type="entry name" value="Creatininase"/>
    <property type="match status" value="1"/>
</dbReference>
<evidence type="ECO:0000313" key="7">
    <source>
        <dbReference type="EMBL" id="NEW72930.1"/>
    </source>
</evidence>
<proteinExistence type="inferred from homology"/>
<keyword evidence="2" id="KW-0479">Metal-binding</keyword>
<dbReference type="Gene3D" id="3.40.50.10310">
    <property type="entry name" value="Creatininase"/>
    <property type="match status" value="1"/>
</dbReference>
<sequence>MRSPHFAGRGEDLVLAVPIGATEQHGPHLPLDTDTAIAAELCRRLATQVTDIVVAPAIPYGSSGEHAGFPGTLSIGHDALELLLVELVRSADHFHGVVLVNAHGGNHQPLRHAARTLHAEGRRVLAWSPSSAPGDDSHAGHTETSVMLRLRPEDVVPELAEPGNTQPLSGLMGRLRTHGVAAVSPNGVLGDPTGADPGHGETVLRRWTGSLVTEVTRWMGAAADGPSRGDARCADPHLTPKRSGG</sequence>
<dbReference type="PANTHER" id="PTHR35005:SF1">
    <property type="entry name" value="2-AMINO-5-FORMYLAMINO-6-RIBOSYLAMINOPYRIMIDIN-4(3H)-ONE 5'-MONOPHOSPHATE DEFORMYLASE"/>
    <property type="match status" value="1"/>
</dbReference>
<dbReference type="AlphaFoldDB" id="A0A6G4AI62"/>
<evidence type="ECO:0000256" key="6">
    <source>
        <dbReference type="SAM" id="MobiDB-lite"/>
    </source>
</evidence>
<dbReference type="PANTHER" id="PTHR35005">
    <property type="entry name" value="3-DEHYDRO-SCYLLO-INOSOSE HYDROLASE"/>
    <property type="match status" value="1"/>
</dbReference>
<accession>A0A6G4AI62</accession>
<dbReference type="InterPro" id="IPR024087">
    <property type="entry name" value="Creatininase-like_sf"/>
</dbReference>
<organism evidence="7 8">
    <name type="scientific">Streptomyces rhizosphaericus</name>
    <dbReference type="NCBI Taxonomy" id="114699"/>
    <lineage>
        <taxon>Bacteria</taxon>
        <taxon>Bacillati</taxon>
        <taxon>Actinomycetota</taxon>
        <taxon>Actinomycetes</taxon>
        <taxon>Kitasatosporales</taxon>
        <taxon>Streptomycetaceae</taxon>
        <taxon>Streptomyces</taxon>
        <taxon>Streptomyces violaceusniger group</taxon>
    </lineage>
</organism>
<name>A0A6G4AI62_9ACTN</name>
<keyword evidence="4" id="KW-0862">Zinc</keyword>
<dbReference type="InterPro" id="IPR003785">
    <property type="entry name" value="Creatininase/forma_Hydrolase"/>
</dbReference>
<evidence type="ECO:0000256" key="2">
    <source>
        <dbReference type="ARBA" id="ARBA00022723"/>
    </source>
</evidence>
<feature type="region of interest" description="Disordered" evidence="6">
    <location>
        <begin position="222"/>
        <end position="245"/>
    </location>
</feature>
<evidence type="ECO:0000313" key="8">
    <source>
        <dbReference type="Proteomes" id="UP000476310"/>
    </source>
</evidence>
<dbReference type="GO" id="GO:0009231">
    <property type="term" value="P:riboflavin biosynthetic process"/>
    <property type="evidence" value="ECO:0007669"/>
    <property type="project" value="TreeGrafter"/>
</dbReference>
<keyword evidence="3" id="KW-0378">Hydrolase</keyword>
<comment type="caution">
    <text evidence="7">The sequence shown here is derived from an EMBL/GenBank/DDBJ whole genome shotgun (WGS) entry which is preliminary data.</text>
</comment>
<reference evidence="7" key="1">
    <citation type="submission" date="2020-02" db="EMBL/GenBank/DDBJ databases">
        <title>A new Streptomyces sp. for controlling soil-borne diseases.</title>
        <authorList>
            <person name="Li X."/>
            <person name="Tian Y."/>
            <person name="Gao K."/>
        </authorList>
    </citation>
    <scope>NUCLEOTIDE SEQUENCE [LARGE SCALE GENOMIC DNA]</scope>
    <source>
        <strain evidence="7">0250</strain>
    </source>
</reference>
<dbReference type="GO" id="GO:0046872">
    <property type="term" value="F:metal ion binding"/>
    <property type="evidence" value="ECO:0007669"/>
    <property type="project" value="UniProtKB-KW"/>
</dbReference>
<evidence type="ECO:0000256" key="1">
    <source>
        <dbReference type="ARBA" id="ARBA00001947"/>
    </source>
</evidence>
<comment type="similarity">
    <text evidence="5">Belongs to the creatininase superfamily.</text>
</comment>
<gene>
    <name evidence="7" type="primary">mftE</name>
    <name evidence="7" type="ORF">G4H13_21760</name>
</gene>
<dbReference type="GO" id="GO:0016811">
    <property type="term" value="F:hydrolase activity, acting on carbon-nitrogen (but not peptide) bonds, in linear amides"/>
    <property type="evidence" value="ECO:0007669"/>
    <property type="project" value="TreeGrafter"/>
</dbReference>
<comment type="cofactor">
    <cofactor evidence="1">
        <name>Zn(2+)</name>
        <dbReference type="ChEBI" id="CHEBI:29105"/>
    </cofactor>
</comment>
<dbReference type="EMBL" id="JAAIKT010000026">
    <property type="protein sequence ID" value="NEW72930.1"/>
    <property type="molecule type" value="Genomic_DNA"/>
</dbReference>